<evidence type="ECO:0000313" key="1">
    <source>
        <dbReference type="EMBL" id="KKQ93647.1"/>
    </source>
</evidence>
<organism evidence="1 2">
    <name type="scientific">candidate division CPR2 bacterium GW2011_GWC2_39_10</name>
    <dbReference type="NCBI Taxonomy" id="1618345"/>
    <lineage>
        <taxon>Bacteria</taxon>
        <taxon>Bacteria division CPR2</taxon>
    </lineage>
</organism>
<proteinExistence type="predicted"/>
<dbReference type="Proteomes" id="UP000034207">
    <property type="component" value="Unassembled WGS sequence"/>
</dbReference>
<sequence>MRKKQITNDLLAKIMQATYLFDWIRLNQLISELYYRYLNILDFVNMLTTKDLGHEELNLCFIKVEEARVYLYFLGYFLTEQFGSGAIERRLPAYNIKSLDFYNSVDQFKTPELLSNISEEDVKNLMEIVNFYLILKYWKQKTTEPHKLYFAEDYFNETKSKLLLLIEENFNHQ</sequence>
<dbReference type="AlphaFoldDB" id="A0A0G0LRJ3"/>
<protein>
    <submittedName>
        <fullName evidence="1">Uncharacterized protein</fullName>
    </submittedName>
</protein>
<name>A0A0G0LRJ3_UNCC2</name>
<dbReference type="EMBL" id="LBVV01000017">
    <property type="protein sequence ID" value="KKQ93647.1"/>
    <property type="molecule type" value="Genomic_DNA"/>
</dbReference>
<evidence type="ECO:0000313" key="2">
    <source>
        <dbReference type="Proteomes" id="UP000034207"/>
    </source>
</evidence>
<reference evidence="1 2" key="1">
    <citation type="journal article" date="2015" name="Nature">
        <title>rRNA introns, odd ribosomes, and small enigmatic genomes across a large radiation of phyla.</title>
        <authorList>
            <person name="Brown C.T."/>
            <person name="Hug L.A."/>
            <person name="Thomas B.C."/>
            <person name="Sharon I."/>
            <person name="Castelle C.J."/>
            <person name="Singh A."/>
            <person name="Wilkins M.J."/>
            <person name="Williams K.H."/>
            <person name="Banfield J.F."/>
        </authorList>
    </citation>
    <scope>NUCLEOTIDE SEQUENCE [LARGE SCALE GENOMIC DNA]</scope>
</reference>
<gene>
    <name evidence="1" type="ORF">UT18_C0017G0017</name>
</gene>
<accession>A0A0G0LRJ3</accession>
<comment type="caution">
    <text evidence="1">The sequence shown here is derived from an EMBL/GenBank/DDBJ whole genome shotgun (WGS) entry which is preliminary data.</text>
</comment>